<dbReference type="Pfam" id="PF05026">
    <property type="entry name" value="DCP2"/>
    <property type="match status" value="1"/>
</dbReference>
<gene>
    <name evidence="11" type="ORF">VTK73DRAFT_5876</name>
</gene>
<comment type="subcellular location">
    <subcellularLocation>
        <location evidence="2">Cytoplasm</location>
    </subcellularLocation>
</comment>
<comment type="caution">
    <text evidence="11">The sequence shown here is derived from an EMBL/GenBank/DDBJ whole genome shotgun (WGS) entry which is preliminary data.</text>
</comment>
<feature type="region of interest" description="Disordered" evidence="9">
    <location>
        <begin position="489"/>
        <end position="533"/>
    </location>
</feature>
<dbReference type="InterPro" id="IPR020084">
    <property type="entry name" value="NUDIX_hydrolase_CS"/>
</dbReference>
<sequence length="901" mass="99252">MAEKKMQLEDWLDDLCVRFIINLPQEDLSSVARICFQVEEAQWFYEDFIRPLDPTLPSMSLRSFCLRIFRHCPLLAPFSVENHMRAFEEFLQYKTRVPVRGAILLNEAMDSTVLVKGWKKGANWSFPRGKINKDEDDLDCAIREVYEETGFDIRKAGLVPKPEDIKYIEITMREQQIRLYVFRNVPMDIDFQPKTRKEISKIQWYRLSELPAFRKKGNNQTDDAAAASNANRFYMVAPFLVPLKKWVIQQKKKDAARASGISHLPSQVLHEEPATEDDIGTQTEPVTVHSAETPAIRTLEGATLELQRLLKVQPPTQGIQVNPEVGSASRDKGEALMAVLRSKSSATTPLEGPRTQEMAQGEGQPYLGQPHFRQDFLSQPLAPQLYRQQPQQPQQPHPSAQIAMTQNHYQHLPPPPNTTKQAHYPFSVAQYRQEVPQGHVPPQNYGQPALQNTLHGLPTFQPSMGPVLLHPQPLPPQVQQSRLTRDILSTPKEPPVSQNVDQNFNNSGFRNTYGPGTFQQAGPNVPLSAAPSHATNHSLDLLNSFKSDNSTSMVQGGPNSISALATQYPISSQLNSSLPATPASIRPHVEVQSTMYNACVGSMGLQASLDGATQFTASQAAADGTKLQKPPTDKHRSDLLDMFKTQGTLLPTSDERIVKPLSAAPVVPTRGEGKSAGLQPSAATIAAANRANGGPVVMDAELNLPFRALQILTRPQGSLTNKGQPQAEHRPSHHTDGIAKDATGESGCQRLPSRSSVPSTQPVVHMEQPATQRVLASHSQSQYQPLTGFYNPASFSAASMLQRRQESNPEQKQQLLSLFGTPPASRIAPANDDKGKSKDWNVLKQAQVSPQRSHIPSIASASGEGSPAAASVSRRGSQTPISPADRDFLLGYLQSVTEKSM</sequence>
<dbReference type="InterPro" id="IPR000086">
    <property type="entry name" value="NUDIX_hydrolase_dom"/>
</dbReference>
<evidence type="ECO:0000256" key="8">
    <source>
        <dbReference type="ARBA" id="ARBA00023211"/>
    </source>
</evidence>
<keyword evidence="12" id="KW-1185">Reference proteome</keyword>
<dbReference type="PANTHER" id="PTHR23114:SF17">
    <property type="entry name" value="M7GPPPN-MRNA HYDROLASE"/>
    <property type="match status" value="1"/>
</dbReference>
<feature type="domain" description="Nudix hydrolase" evidence="10">
    <location>
        <begin position="95"/>
        <end position="227"/>
    </location>
</feature>
<evidence type="ECO:0000313" key="12">
    <source>
        <dbReference type="Proteomes" id="UP001586593"/>
    </source>
</evidence>
<organism evidence="11 12">
    <name type="scientific">Phialemonium thermophilum</name>
    <dbReference type="NCBI Taxonomy" id="223376"/>
    <lineage>
        <taxon>Eukaryota</taxon>
        <taxon>Fungi</taxon>
        <taxon>Dikarya</taxon>
        <taxon>Ascomycota</taxon>
        <taxon>Pezizomycotina</taxon>
        <taxon>Sordariomycetes</taxon>
        <taxon>Sordariomycetidae</taxon>
        <taxon>Cephalothecales</taxon>
        <taxon>Cephalothecaceae</taxon>
        <taxon>Phialemonium</taxon>
    </lineage>
</organism>
<comment type="cofactor">
    <cofactor evidence="1">
        <name>Mn(2+)</name>
        <dbReference type="ChEBI" id="CHEBI:29035"/>
    </cofactor>
</comment>
<keyword evidence="8" id="KW-0464">Manganese</keyword>
<evidence type="ECO:0000313" key="11">
    <source>
        <dbReference type="EMBL" id="KAL1880489.1"/>
    </source>
</evidence>
<dbReference type="InterPro" id="IPR044099">
    <property type="entry name" value="Dcp2_NUDIX"/>
</dbReference>
<feature type="compositionally biased region" description="Polar residues" evidence="9">
    <location>
        <begin position="752"/>
        <end position="762"/>
    </location>
</feature>
<feature type="compositionally biased region" description="Low complexity" evidence="9">
    <location>
        <begin position="855"/>
        <end position="871"/>
    </location>
</feature>
<dbReference type="Pfam" id="PF00293">
    <property type="entry name" value="NUDIX"/>
    <property type="match status" value="1"/>
</dbReference>
<comment type="similarity">
    <text evidence="3">Belongs to the Nudix hydrolase family. DCP2 subfamily.</text>
</comment>
<dbReference type="InterPro" id="IPR036189">
    <property type="entry name" value="DCP2_BoxA_sf"/>
</dbReference>
<dbReference type="SUPFAM" id="SSF140586">
    <property type="entry name" value="Dcp2 domain-like"/>
    <property type="match status" value="1"/>
</dbReference>
<feature type="compositionally biased region" description="Polar residues" evidence="9">
    <location>
        <begin position="844"/>
        <end position="854"/>
    </location>
</feature>
<dbReference type="Gene3D" id="3.90.79.10">
    <property type="entry name" value="Nucleoside Triphosphate Pyrophosphohydrolase"/>
    <property type="match status" value="1"/>
</dbReference>
<dbReference type="PROSITE" id="PS00893">
    <property type="entry name" value="NUDIX_BOX"/>
    <property type="match status" value="1"/>
</dbReference>
<dbReference type="PANTHER" id="PTHR23114">
    <property type="entry name" value="M7GPPPN-MRNA HYDROLASE"/>
    <property type="match status" value="1"/>
</dbReference>
<evidence type="ECO:0000256" key="7">
    <source>
        <dbReference type="ARBA" id="ARBA00022884"/>
    </source>
</evidence>
<keyword evidence="4" id="KW-0963">Cytoplasm</keyword>
<feature type="compositionally biased region" description="Polar residues" evidence="9">
    <location>
        <begin position="496"/>
        <end position="510"/>
    </location>
</feature>
<dbReference type="SUPFAM" id="SSF55811">
    <property type="entry name" value="Nudix"/>
    <property type="match status" value="1"/>
</dbReference>
<proteinExistence type="inferred from homology"/>
<dbReference type="PROSITE" id="PS51462">
    <property type="entry name" value="NUDIX"/>
    <property type="match status" value="1"/>
</dbReference>
<dbReference type="Proteomes" id="UP001586593">
    <property type="component" value="Unassembled WGS sequence"/>
</dbReference>
<keyword evidence="6" id="KW-0378">Hydrolase</keyword>
<accession>A0ABR3XY97</accession>
<evidence type="ECO:0000256" key="1">
    <source>
        <dbReference type="ARBA" id="ARBA00001936"/>
    </source>
</evidence>
<evidence type="ECO:0000256" key="9">
    <source>
        <dbReference type="SAM" id="MobiDB-lite"/>
    </source>
</evidence>
<dbReference type="InterPro" id="IPR007722">
    <property type="entry name" value="DCP2_BoxA"/>
</dbReference>
<evidence type="ECO:0000256" key="5">
    <source>
        <dbReference type="ARBA" id="ARBA00022723"/>
    </source>
</evidence>
<feature type="region of interest" description="Disordered" evidence="9">
    <location>
        <begin position="344"/>
        <end position="371"/>
    </location>
</feature>
<dbReference type="Gene3D" id="1.10.10.1050">
    <property type="entry name" value="Dcp2, box A domain"/>
    <property type="match status" value="1"/>
</dbReference>
<feature type="region of interest" description="Disordered" evidence="9">
    <location>
        <begin position="716"/>
        <end position="763"/>
    </location>
</feature>
<reference evidence="11 12" key="1">
    <citation type="journal article" date="2024" name="Commun. Biol.">
        <title>Comparative genomic analysis of thermophilic fungi reveals convergent evolutionary adaptations and gene losses.</title>
        <authorList>
            <person name="Steindorff A.S."/>
            <person name="Aguilar-Pontes M.V."/>
            <person name="Robinson A.J."/>
            <person name="Andreopoulos B."/>
            <person name="LaButti K."/>
            <person name="Kuo A."/>
            <person name="Mondo S."/>
            <person name="Riley R."/>
            <person name="Otillar R."/>
            <person name="Haridas S."/>
            <person name="Lipzen A."/>
            <person name="Grimwood J."/>
            <person name="Schmutz J."/>
            <person name="Clum A."/>
            <person name="Reid I.D."/>
            <person name="Moisan M.C."/>
            <person name="Butler G."/>
            <person name="Nguyen T.T.M."/>
            <person name="Dewar K."/>
            <person name="Conant G."/>
            <person name="Drula E."/>
            <person name="Henrissat B."/>
            <person name="Hansel C."/>
            <person name="Singer S."/>
            <person name="Hutchinson M.I."/>
            <person name="de Vries R.P."/>
            <person name="Natvig D.O."/>
            <person name="Powell A.J."/>
            <person name="Tsang A."/>
            <person name="Grigoriev I.V."/>
        </authorList>
    </citation>
    <scope>NUCLEOTIDE SEQUENCE [LARGE SCALE GENOMIC DNA]</scope>
    <source>
        <strain evidence="11 12">ATCC 24622</strain>
    </source>
</reference>
<protein>
    <recommendedName>
        <fullName evidence="10">Nudix hydrolase domain-containing protein</fullName>
    </recommendedName>
</protein>
<dbReference type="InterPro" id="IPR015797">
    <property type="entry name" value="NUDIX_hydrolase-like_dom_sf"/>
</dbReference>
<evidence type="ECO:0000256" key="2">
    <source>
        <dbReference type="ARBA" id="ARBA00004496"/>
    </source>
</evidence>
<dbReference type="CDD" id="cd03672">
    <property type="entry name" value="NUDIX_Dcp2p_Nudt20"/>
    <property type="match status" value="1"/>
</dbReference>
<keyword evidence="7" id="KW-0694">RNA-binding</keyword>
<feature type="region of interest" description="Disordered" evidence="9">
    <location>
        <begin position="844"/>
        <end position="884"/>
    </location>
</feature>
<evidence type="ECO:0000256" key="3">
    <source>
        <dbReference type="ARBA" id="ARBA00005279"/>
    </source>
</evidence>
<evidence type="ECO:0000256" key="4">
    <source>
        <dbReference type="ARBA" id="ARBA00022490"/>
    </source>
</evidence>
<feature type="compositionally biased region" description="Basic and acidic residues" evidence="9">
    <location>
        <begin position="727"/>
        <end position="743"/>
    </location>
</feature>
<keyword evidence="5" id="KW-0479">Metal-binding</keyword>
<evidence type="ECO:0000256" key="6">
    <source>
        <dbReference type="ARBA" id="ARBA00022801"/>
    </source>
</evidence>
<name>A0ABR3XY97_9PEZI</name>
<dbReference type="EMBL" id="JAZHXJ010000033">
    <property type="protein sequence ID" value="KAL1880489.1"/>
    <property type="molecule type" value="Genomic_DNA"/>
</dbReference>
<dbReference type="SMART" id="SM01125">
    <property type="entry name" value="DCP2"/>
    <property type="match status" value="1"/>
</dbReference>
<feature type="region of interest" description="Disordered" evidence="9">
    <location>
        <begin position="259"/>
        <end position="286"/>
    </location>
</feature>
<evidence type="ECO:0000259" key="10">
    <source>
        <dbReference type="PROSITE" id="PS51462"/>
    </source>
</evidence>